<keyword evidence="1" id="KW-0808">Transferase</keyword>
<evidence type="ECO:0000256" key="4">
    <source>
        <dbReference type="ARBA" id="ARBA00022759"/>
    </source>
</evidence>
<dbReference type="SUPFAM" id="SSF53098">
    <property type="entry name" value="Ribonuclease H-like"/>
    <property type="match status" value="1"/>
</dbReference>
<dbReference type="GO" id="GO:0003676">
    <property type="term" value="F:nucleic acid binding"/>
    <property type="evidence" value="ECO:0007669"/>
    <property type="project" value="InterPro"/>
</dbReference>
<dbReference type="InterPro" id="IPR012337">
    <property type="entry name" value="RNaseH-like_sf"/>
</dbReference>
<dbReference type="CDD" id="cd09279">
    <property type="entry name" value="RNase_HI_like"/>
    <property type="match status" value="1"/>
</dbReference>
<accession>A0A2N9GJS5</accession>
<dbReference type="InterPro" id="IPR041373">
    <property type="entry name" value="RT_RNaseH"/>
</dbReference>
<evidence type="ECO:0000256" key="2">
    <source>
        <dbReference type="ARBA" id="ARBA00022695"/>
    </source>
</evidence>
<dbReference type="GO" id="GO:0003964">
    <property type="term" value="F:RNA-directed DNA polymerase activity"/>
    <property type="evidence" value="ECO:0007669"/>
    <property type="project" value="UniProtKB-KW"/>
</dbReference>
<keyword evidence="4" id="KW-0255">Endonuclease</keyword>
<protein>
    <recommendedName>
        <fullName evidence="7">RNase H type-1 domain-containing protein</fullName>
    </recommendedName>
</protein>
<feature type="domain" description="RNase H type-1" evidence="7">
    <location>
        <begin position="141"/>
        <end position="270"/>
    </location>
</feature>
<gene>
    <name evidence="8" type="ORF">FSB_LOCUS27695</name>
</gene>
<dbReference type="InterPro" id="IPR036397">
    <property type="entry name" value="RNaseH_sf"/>
</dbReference>
<dbReference type="EMBL" id="OIVN01002012">
    <property type="protein sequence ID" value="SPC99813.1"/>
    <property type="molecule type" value="Genomic_DNA"/>
</dbReference>
<evidence type="ECO:0000256" key="1">
    <source>
        <dbReference type="ARBA" id="ARBA00022679"/>
    </source>
</evidence>
<sequence>MPYENDVKMYKIMTYQAPPFLFTPRAGEPLYIYLAATNKAISTAIIREDAGEQRPVYYTSKTMNGLETRYLPLEKSALVLFITAKKLPHYFQAHTMIVLTSLLLKALFRSFDFSGRISRWGAQLGAYDVRYKPRTAIKGQEVKGWALYVDGTANSRGSGLGVVLISPKGELLEQAVRLNFGASNNEAEYEALLHGLIAVSRLGADSLTIHCDSQLIVNQLTGEYMAKDERMIAYLELAKNFLKSFHKFNIERVGREHNGHADSLAGLASSVALDFRRTITVGVQDFPSIAEKGQDNICQIETSLSWMDPILDYLLKDILPSDQKEAAKVRRTATKFTKVYAATTPEDARWPTEQSAKATGGHICRRTQHSMSSTARSAIYSLRQYINPHLNLTPYPVRGHSPNGGSTWSDHYLERRGIGETPFSLTYGVEAIIPLEIGLPTLRLEEFNLESDLRKNYGKNVSKQVLIQGDLVLRKVVGNKKDPTQGKLGANWEGPYQIISEAGLGAFNLAGMDGKPFKRPWNIGNLKKFYQ</sequence>
<evidence type="ECO:0000256" key="6">
    <source>
        <dbReference type="ARBA" id="ARBA00022918"/>
    </source>
</evidence>
<dbReference type="PANTHER" id="PTHR48475">
    <property type="entry name" value="RIBONUCLEASE H"/>
    <property type="match status" value="1"/>
</dbReference>
<evidence type="ECO:0000256" key="5">
    <source>
        <dbReference type="ARBA" id="ARBA00022801"/>
    </source>
</evidence>
<name>A0A2N9GJS5_FAGSY</name>
<dbReference type="AlphaFoldDB" id="A0A2N9GJS5"/>
<dbReference type="Pfam" id="PF17917">
    <property type="entry name" value="RT_RNaseH"/>
    <property type="match status" value="1"/>
</dbReference>
<keyword evidence="3" id="KW-0540">Nuclease</keyword>
<organism evidence="8">
    <name type="scientific">Fagus sylvatica</name>
    <name type="common">Beechnut</name>
    <dbReference type="NCBI Taxonomy" id="28930"/>
    <lineage>
        <taxon>Eukaryota</taxon>
        <taxon>Viridiplantae</taxon>
        <taxon>Streptophyta</taxon>
        <taxon>Embryophyta</taxon>
        <taxon>Tracheophyta</taxon>
        <taxon>Spermatophyta</taxon>
        <taxon>Magnoliopsida</taxon>
        <taxon>eudicotyledons</taxon>
        <taxon>Gunneridae</taxon>
        <taxon>Pentapetalae</taxon>
        <taxon>rosids</taxon>
        <taxon>fabids</taxon>
        <taxon>Fagales</taxon>
        <taxon>Fagaceae</taxon>
        <taxon>Fagus</taxon>
    </lineage>
</organism>
<dbReference type="GO" id="GO:0004523">
    <property type="term" value="F:RNA-DNA hybrid ribonuclease activity"/>
    <property type="evidence" value="ECO:0007669"/>
    <property type="project" value="InterPro"/>
</dbReference>
<evidence type="ECO:0000256" key="3">
    <source>
        <dbReference type="ARBA" id="ARBA00022722"/>
    </source>
</evidence>
<evidence type="ECO:0000259" key="7">
    <source>
        <dbReference type="PROSITE" id="PS50879"/>
    </source>
</evidence>
<evidence type="ECO:0000313" key="8">
    <source>
        <dbReference type="EMBL" id="SPC99813.1"/>
    </source>
</evidence>
<dbReference type="PANTHER" id="PTHR48475:SF2">
    <property type="entry name" value="RIBONUCLEASE H"/>
    <property type="match status" value="1"/>
</dbReference>
<dbReference type="InterPro" id="IPR002156">
    <property type="entry name" value="RNaseH_domain"/>
</dbReference>
<proteinExistence type="predicted"/>
<dbReference type="Gene3D" id="3.30.420.10">
    <property type="entry name" value="Ribonuclease H-like superfamily/Ribonuclease H"/>
    <property type="match status" value="1"/>
</dbReference>
<reference evidence="8" key="1">
    <citation type="submission" date="2018-02" db="EMBL/GenBank/DDBJ databases">
        <authorList>
            <person name="Cohen D.B."/>
            <person name="Kent A.D."/>
        </authorList>
    </citation>
    <scope>NUCLEOTIDE SEQUENCE</scope>
</reference>
<keyword evidence="5" id="KW-0378">Hydrolase</keyword>
<dbReference type="PROSITE" id="PS50879">
    <property type="entry name" value="RNASE_H_1"/>
    <property type="match status" value="1"/>
</dbReference>
<keyword evidence="2" id="KW-0548">Nucleotidyltransferase</keyword>
<dbReference type="SUPFAM" id="SSF56672">
    <property type="entry name" value="DNA/RNA polymerases"/>
    <property type="match status" value="1"/>
</dbReference>
<dbReference type="InterPro" id="IPR043502">
    <property type="entry name" value="DNA/RNA_pol_sf"/>
</dbReference>
<dbReference type="Pfam" id="PF13456">
    <property type="entry name" value="RVT_3"/>
    <property type="match status" value="1"/>
</dbReference>
<keyword evidence="6" id="KW-0695">RNA-directed DNA polymerase</keyword>